<dbReference type="AlphaFoldDB" id="A0A5B8VH47"/>
<evidence type="ECO:0000313" key="1">
    <source>
        <dbReference type="EMBL" id="QEC70844.1"/>
    </source>
</evidence>
<dbReference type="EMBL" id="CP042434">
    <property type="protein sequence ID" value="QEC70844.1"/>
    <property type="molecule type" value="Genomic_DNA"/>
</dbReference>
<evidence type="ECO:0000313" key="2">
    <source>
        <dbReference type="Proteomes" id="UP000321291"/>
    </source>
</evidence>
<name>A0A5B8VH47_9BACT</name>
<proteinExistence type="predicted"/>
<dbReference type="Proteomes" id="UP000321291">
    <property type="component" value="Chromosome"/>
</dbReference>
<dbReference type="KEGG" id="agi:FSB73_03280"/>
<reference evidence="1 2" key="1">
    <citation type="journal article" date="2017" name="Int. J. Syst. Evol. Microbiol.">
        <title>Arachidicoccus ginsenosidivorans sp. nov., with ginsenoside-converting activity isolated from ginseng cultivating soil.</title>
        <authorList>
            <person name="Siddiqi M.Z."/>
            <person name="Aslam Z."/>
            <person name="Im W.T."/>
        </authorList>
    </citation>
    <scope>NUCLEOTIDE SEQUENCE [LARGE SCALE GENOMIC DNA]</scope>
    <source>
        <strain evidence="1 2">Gsoil 809</strain>
    </source>
</reference>
<keyword evidence="2" id="KW-1185">Reference proteome</keyword>
<dbReference type="OrthoDB" id="976756at2"/>
<accession>A0A5B8VH47</accession>
<dbReference type="RefSeq" id="WP_146780104.1">
    <property type="nucleotide sequence ID" value="NZ_CP042434.1"/>
</dbReference>
<gene>
    <name evidence="1" type="ORF">FSB73_03280</name>
</gene>
<protein>
    <submittedName>
        <fullName evidence="1">Uncharacterized protein</fullName>
    </submittedName>
</protein>
<organism evidence="1 2">
    <name type="scientific">Arachidicoccus ginsenosidivorans</name>
    <dbReference type="NCBI Taxonomy" id="496057"/>
    <lineage>
        <taxon>Bacteria</taxon>
        <taxon>Pseudomonadati</taxon>
        <taxon>Bacteroidota</taxon>
        <taxon>Chitinophagia</taxon>
        <taxon>Chitinophagales</taxon>
        <taxon>Chitinophagaceae</taxon>
        <taxon>Arachidicoccus</taxon>
    </lineage>
</organism>
<sequence length="135" mass="14606">MSLIASSILIVASPSKFVPECRTSKSPCKLDGNFAPSFTNNINLLQDKAYDVLGQVESKKISKRRSSTSAYTTTPLDTENYDYNILGWLLGLNRGYVKDAGTNSTTATATTAAVSSEEIRKIGVCLFGMCWAGFC</sequence>